<proteinExistence type="predicted"/>
<accession>A0ABS6N3R1</accession>
<dbReference type="EMBL" id="JAHRWL010000001">
    <property type="protein sequence ID" value="MBV2358662.1"/>
    <property type="molecule type" value="Genomic_DNA"/>
</dbReference>
<keyword evidence="1" id="KW-1133">Transmembrane helix</keyword>
<dbReference type="RefSeq" id="WP_217776519.1">
    <property type="nucleotide sequence ID" value="NZ_JAHRWL010000001.1"/>
</dbReference>
<evidence type="ECO:0000313" key="2">
    <source>
        <dbReference type="EMBL" id="MBV2358662.1"/>
    </source>
</evidence>
<gene>
    <name evidence="2" type="ORF">KUH32_02665</name>
</gene>
<reference evidence="2" key="1">
    <citation type="submission" date="2021-06" db="EMBL/GenBank/DDBJ databases">
        <title>Thalassococcus sp. CAU 1522 isolated from sea sand, Republic of Korea.</title>
        <authorList>
            <person name="Kim W."/>
        </authorList>
    </citation>
    <scope>NUCLEOTIDE SEQUENCE</scope>
    <source>
        <strain evidence="2">CAU 1522</strain>
    </source>
</reference>
<evidence type="ECO:0000256" key="1">
    <source>
        <dbReference type="SAM" id="Phobius"/>
    </source>
</evidence>
<comment type="caution">
    <text evidence="2">The sequence shown here is derived from an EMBL/GenBank/DDBJ whole genome shotgun (WGS) entry which is preliminary data.</text>
</comment>
<keyword evidence="1" id="KW-0472">Membrane</keyword>
<protein>
    <submittedName>
        <fullName evidence="2">Uncharacterized protein</fullName>
    </submittedName>
</protein>
<evidence type="ECO:0000313" key="3">
    <source>
        <dbReference type="Proteomes" id="UP001166293"/>
    </source>
</evidence>
<organism evidence="2 3">
    <name type="scientific">Thalassococcus arenae</name>
    <dbReference type="NCBI Taxonomy" id="2851652"/>
    <lineage>
        <taxon>Bacteria</taxon>
        <taxon>Pseudomonadati</taxon>
        <taxon>Pseudomonadota</taxon>
        <taxon>Alphaproteobacteria</taxon>
        <taxon>Rhodobacterales</taxon>
        <taxon>Roseobacteraceae</taxon>
        <taxon>Thalassococcus</taxon>
    </lineage>
</organism>
<sequence length="129" mass="14505">MPGSRIGFRHAADDPEAAAMKLFDITRWPAFLVFVLAGGMAASFAFVTVNLFSQAMRSVEFLQTFGREAIRHGALWQVGELSVWGGLALSCWLVFKICEHDLTNRYFDWARKRPRRAPGQRAEGKGLED</sequence>
<name>A0ABS6N3R1_9RHOB</name>
<dbReference type="Proteomes" id="UP001166293">
    <property type="component" value="Unassembled WGS sequence"/>
</dbReference>
<keyword evidence="1" id="KW-0812">Transmembrane</keyword>
<feature type="transmembrane region" description="Helical" evidence="1">
    <location>
        <begin position="74"/>
        <end position="95"/>
    </location>
</feature>
<keyword evidence="3" id="KW-1185">Reference proteome</keyword>
<feature type="transmembrane region" description="Helical" evidence="1">
    <location>
        <begin position="30"/>
        <end position="53"/>
    </location>
</feature>